<evidence type="ECO:0000256" key="1">
    <source>
        <dbReference type="SAM" id="SignalP"/>
    </source>
</evidence>
<organism evidence="2 3">
    <name type="scientific">Winogradskyella rapida</name>
    <dbReference type="NCBI Taxonomy" id="549701"/>
    <lineage>
        <taxon>Bacteria</taxon>
        <taxon>Pseudomonadati</taxon>
        <taxon>Bacteroidota</taxon>
        <taxon>Flavobacteriia</taxon>
        <taxon>Flavobacteriales</taxon>
        <taxon>Flavobacteriaceae</taxon>
        <taxon>Winogradskyella</taxon>
    </lineage>
</organism>
<dbReference type="EMBL" id="JBHTKM010000063">
    <property type="protein sequence ID" value="MFD1016239.1"/>
    <property type="molecule type" value="Genomic_DNA"/>
</dbReference>
<proteinExistence type="predicted"/>
<comment type="caution">
    <text evidence="2">The sequence shown here is derived from an EMBL/GenBank/DDBJ whole genome shotgun (WGS) entry which is preliminary data.</text>
</comment>
<dbReference type="InterPro" id="IPR058512">
    <property type="entry name" value="DUF8199"/>
</dbReference>
<evidence type="ECO:0000313" key="3">
    <source>
        <dbReference type="Proteomes" id="UP001597086"/>
    </source>
</evidence>
<dbReference type="RefSeq" id="WP_386116859.1">
    <property type="nucleotide sequence ID" value="NZ_JBHTKM010000063.1"/>
</dbReference>
<feature type="signal peptide" evidence="1">
    <location>
        <begin position="1"/>
        <end position="26"/>
    </location>
</feature>
<reference evidence="3" key="1">
    <citation type="journal article" date="2019" name="Int. J. Syst. Evol. Microbiol.">
        <title>The Global Catalogue of Microorganisms (GCM) 10K type strain sequencing project: providing services to taxonomists for standard genome sequencing and annotation.</title>
        <authorList>
            <consortium name="The Broad Institute Genomics Platform"/>
            <consortium name="The Broad Institute Genome Sequencing Center for Infectious Disease"/>
            <person name="Wu L."/>
            <person name="Ma J."/>
        </authorList>
    </citation>
    <scope>NUCLEOTIDE SEQUENCE [LARGE SCALE GENOMIC DNA]</scope>
    <source>
        <strain evidence="3">CCUG 56098</strain>
    </source>
</reference>
<dbReference type="Proteomes" id="UP001597086">
    <property type="component" value="Unassembled WGS sequence"/>
</dbReference>
<feature type="chain" id="PRO_5046558137" evidence="1">
    <location>
        <begin position="27"/>
        <end position="137"/>
    </location>
</feature>
<evidence type="ECO:0000313" key="2">
    <source>
        <dbReference type="EMBL" id="MFD1016239.1"/>
    </source>
</evidence>
<gene>
    <name evidence="2" type="ORF">ACFQ13_09940</name>
</gene>
<dbReference type="NCBIfam" id="NF047658">
    <property type="entry name" value="HYC_CC_PP"/>
    <property type="match status" value="1"/>
</dbReference>
<dbReference type="Pfam" id="PF26622">
    <property type="entry name" value="DUF8199"/>
    <property type="match status" value="1"/>
</dbReference>
<keyword evidence="3" id="KW-1185">Reference proteome</keyword>
<name>A0ABW3KVK6_9FLAO</name>
<dbReference type="InterPro" id="IPR058060">
    <property type="entry name" value="HYC_CC_PP"/>
</dbReference>
<sequence length="137" mass="15726">MKLNWTHKTFSFLLSFLVLFSTLSLTIEKHFCGDTLIDVAVFTKTDMCGSQSPDEDHGNRIKNSCCKNEKEVVSGIDQLVSNSFDDLDDLQQLVLFTYSYTYQQLFNELSQAVVPHRNYSPPLITQDIHVLHESYLI</sequence>
<keyword evidence="1" id="KW-0732">Signal</keyword>
<protein>
    <submittedName>
        <fullName evidence="2">Uncharacterized protein</fullName>
    </submittedName>
</protein>
<accession>A0ABW3KVK6</accession>